<name>A0A2Z4PMH8_9GAMM</name>
<evidence type="ECO:0000256" key="1">
    <source>
        <dbReference type="ARBA" id="ARBA00004651"/>
    </source>
</evidence>
<dbReference type="RefSeq" id="WP_204359643.1">
    <property type="nucleotide sequence ID" value="NZ_CP016181.1"/>
</dbReference>
<dbReference type="GO" id="GO:0005886">
    <property type="term" value="C:plasma membrane"/>
    <property type="evidence" value="ECO:0007669"/>
    <property type="project" value="UniProtKB-SubCell"/>
</dbReference>
<evidence type="ECO:0000256" key="2">
    <source>
        <dbReference type="ARBA" id="ARBA00007935"/>
    </source>
</evidence>
<comment type="subcellular location">
    <subcellularLocation>
        <location evidence="1">Cell membrane</location>
        <topology evidence="1">Multi-pass membrane protein</topology>
    </subcellularLocation>
</comment>
<reference evidence="9 10" key="1">
    <citation type="submission" date="2016-06" db="EMBL/GenBank/DDBJ databases">
        <title>The sequenced genome of the ice-adhering bacterium Marinomonas primoryensis, from Antarctica.</title>
        <authorList>
            <person name="Graham L."/>
            <person name="Vance T.D.R."/>
            <person name="Davies P.L."/>
        </authorList>
    </citation>
    <scope>NUCLEOTIDE SEQUENCE [LARGE SCALE GENOMIC DNA]</scope>
    <source>
        <strain evidence="9 10">AceL</strain>
    </source>
</reference>
<feature type="transmembrane region" description="Helical" evidence="8">
    <location>
        <begin position="259"/>
        <end position="292"/>
    </location>
</feature>
<evidence type="ECO:0000256" key="8">
    <source>
        <dbReference type="SAM" id="Phobius"/>
    </source>
</evidence>
<dbReference type="AlphaFoldDB" id="A0A2Z4PMH8"/>
<keyword evidence="7 8" id="KW-0472">Membrane</keyword>
<feature type="transmembrane region" description="Helical" evidence="8">
    <location>
        <begin position="75"/>
        <end position="95"/>
    </location>
</feature>
<sequence length="352" mass="37159">MLETLTLNQQRSKRQSMAIPVTLGLLFFAALLAMVVGAVSLSINDISTYISHGLSSSHSSLSTRVLFEIRLPRTILSIAVGAALGICGAAMQALFRNPLADPGLIGVAGGGALGAVTVIVLGNSIFPQTMDVIGLYVLPIGAMIGCLGVCSIIYKLSNRQGQFTIITLLLAGIAVNAIVGSLIGILTLVSSDSELRELTFWTMGNLGGNSWSLIFPVLILISISLVGLSRLAKPLNLYLLGEAQAQHLGIEVSKLKKHVFIYTAMAVGAAVSISGMIGFVGFVVPHLVRILIGPDHRFLFPVSMLLGASFLTITDVIARIIIIPAELPIGLVTSALGGPFFLFVLYKQTSRH</sequence>
<feature type="transmembrane region" description="Helical" evidence="8">
    <location>
        <begin position="166"/>
        <end position="190"/>
    </location>
</feature>
<dbReference type="EMBL" id="CP016181">
    <property type="protein sequence ID" value="AWX98652.1"/>
    <property type="molecule type" value="Genomic_DNA"/>
</dbReference>
<evidence type="ECO:0000313" key="10">
    <source>
        <dbReference type="Proteomes" id="UP000249898"/>
    </source>
</evidence>
<feature type="transmembrane region" description="Helical" evidence="8">
    <location>
        <begin position="104"/>
        <end position="126"/>
    </location>
</feature>
<organism evidence="9 10">
    <name type="scientific">Marinomonas primoryensis</name>
    <dbReference type="NCBI Taxonomy" id="178399"/>
    <lineage>
        <taxon>Bacteria</taxon>
        <taxon>Pseudomonadati</taxon>
        <taxon>Pseudomonadota</taxon>
        <taxon>Gammaproteobacteria</taxon>
        <taxon>Oceanospirillales</taxon>
        <taxon>Oceanospirillaceae</taxon>
        <taxon>Marinomonas</taxon>
    </lineage>
</organism>
<proteinExistence type="inferred from homology"/>
<feature type="transmembrane region" description="Helical" evidence="8">
    <location>
        <begin position="298"/>
        <end position="322"/>
    </location>
</feature>
<keyword evidence="4" id="KW-1003">Cell membrane</keyword>
<dbReference type="PANTHER" id="PTHR30472:SF25">
    <property type="entry name" value="ABC TRANSPORTER PERMEASE PROTEIN MJ0876-RELATED"/>
    <property type="match status" value="1"/>
</dbReference>
<keyword evidence="3" id="KW-0813">Transport</keyword>
<feature type="transmembrane region" description="Helical" evidence="8">
    <location>
        <begin position="21"/>
        <end position="43"/>
    </location>
</feature>
<dbReference type="Gene3D" id="1.10.3470.10">
    <property type="entry name" value="ABC transporter involved in vitamin B12 uptake, BtuC"/>
    <property type="match status" value="1"/>
</dbReference>
<dbReference type="FunFam" id="1.10.3470.10:FF:000001">
    <property type="entry name" value="Vitamin B12 ABC transporter permease BtuC"/>
    <property type="match status" value="1"/>
</dbReference>
<evidence type="ECO:0000313" key="9">
    <source>
        <dbReference type="EMBL" id="AWX98652.1"/>
    </source>
</evidence>
<dbReference type="CDD" id="cd06550">
    <property type="entry name" value="TM_ABC_iron-siderophores_like"/>
    <property type="match status" value="1"/>
</dbReference>
<dbReference type="GO" id="GO:0033214">
    <property type="term" value="P:siderophore-iron import into cell"/>
    <property type="evidence" value="ECO:0007669"/>
    <property type="project" value="TreeGrafter"/>
</dbReference>
<feature type="transmembrane region" description="Helical" evidence="8">
    <location>
        <begin position="210"/>
        <end position="228"/>
    </location>
</feature>
<feature type="transmembrane region" description="Helical" evidence="8">
    <location>
        <begin position="329"/>
        <end position="346"/>
    </location>
</feature>
<comment type="similarity">
    <text evidence="2">Belongs to the binding-protein-dependent transport system permease family. FecCD subfamily.</text>
</comment>
<accession>A0A2Z4PMH8</accession>
<dbReference type="InterPro" id="IPR037294">
    <property type="entry name" value="ABC_BtuC-like"/>
</dbReference>
<dbReference type="PANTHER" id="PTHR30472">
    <property type="entry name" value="FERRIC ENTEROBACTIN TRANSPORT SYSTEM PERMEASE PROTEIN"/>
    <property type="match status" value="1"/>
</dbReference>
<dbReference type="Proteomes" id="UP000249898">
    <property type="component" value="Chromosome"/>
</dbReference>
<evidence type="ECO:0000256" key="3">
    <source>
        <dbReference type="ARBA" id="ARBA00022448"/>
    </source>
</evidence>
<gene>
    <name evidence="9" type="ORF">A8139_00590</name>
</gene>
<evidence type="ECO:0000256" key="4">
    <source>
        <dbReference type="ARBA" id="ARBA00022475"/>
    </source>
</evidence>
<evidence type="ECO:0000256" key="7">
    <source>
        <dbReference type="ARBA" id="ARBA00023136"/>
    </source>
</evidence>
<evidence type="ECO:0000256" key="5">
    <source>
        <dbReference type="ARBA" id="ARBA00022692"/>
    </source>
</evidence>
<keyword evidence="5 8" id="KW-0812">Transmembrane</keyword>
<dbReference type="GO" id="GO:0022857">
    <property type="term" value="F:transmembrane transporter activity"/>
    <property type="evidence" value="ECO:0007669"/>
    <property type="project" value="InterPro"/>
</dbReference>
<dbReference type="InterPro" id="IPR000522">
    <property type="entry name" value="ABC_transptr_permease_BtuC"/>
</dbReference>
<dbReference type="Pfam" id="PF01032">
    <property type="entry name" value="FecCD"/>
    <property type="match status" value="1"/>
</dbReference>
<dbReference type="SUPFAM" id="SSF81345">
    <property type="entry name" value="ABC transporter involved in vitamin B12 uptake, BtuC"/>
    <property type="match status" value="1"/>
</dbReference>
<keyword evidence="6 8" id="KW-1133">Transmembrane helix</keyword>
<evidence type="ECO:0000256" key="6">
    <source>
        <dbReference type="ARBA" id="ARBA00022989"/>
    </source>
</evidence>
<protein>
    <submittedName>
        <fullName evidence="9">Iron ABC transporter</fullName>
    </submittedName>
</protein>
<feature type="transmembrane region" description="Helical" evidence="8">
    <location>
        <begin position="132"/>
        <end position="154"/>
    </location>
</feature>